<reference evidence="1 2" key="1">
    <citation type="journal article" date="2022" name="DNA Res.">
        <title>Chromosomal-level genome assembly of the orchid tree Bauhinia variegata (Leguminosae; Cercidoideae) supports the allotetraploid origin hypothesis of Bauhinia.</title>
        <authorList>
            <person name="Zhong Y."/>
            <person name="Chen Y."/>
            <person name="Zheng D."/>
            <person name="Pang J."/>
            <person name="Liu Y."/>
            <person name="Luo S."/>
            <person name="Meng S."/>
            <person name="Qian L."/>
            <person name="Wei D."/>
            <person name="Dai S."/>
            <person name="Zhou R."/>
        </authorList>
    </citation>
    <scope>NUCLEOTIDE SEQUENCE [LARGE SCALE GENOMIC DNA]</scope>
    <source>
        <strain evidence="1">BV-YZ2020</strain>
    </source>
</reference>
<accession>A0ACB9PDA4</accession>
<name>A0ACB9PDA4_BAUVA</name>
<organism evidence="1 2">
    <name type="scientific">Bauhinia variegata</name>
    <name type="common">Purple orchid tree</name>
    <name type="synonym">Phanera variegata</name>
    <dbReference type="NCBI Taxonomy" id="167791"/>
    <lineage>
        <taxon>Eukaryota</taxon>
        <taxon>Viridiplantae</taxon>
        <taxon>Streptophyta</taxon>
        <taxon>Embryophyta</taxon>
        <taxon>Tracheophyta</taxon>
        <taxon>Spermatophyta</taxon>
        <taxon>Magnoliopsida</taxon>
        <taxon>eudicotyledons</taxon>
        <taxon>Gunneridae</taxon>
        <taxon>Pentapetalae</taxon>
        <taxon>rosids</taxon>
        <taxon>fabids</taxon>
        <taxon>Fabales</taxon>
        <taxon>Fabaceae</taxon>
        <taxon>Cercidoideae</taxon>
        <taxon>Cercideae</taxon>
        <taxon>Bauhiniinae</taxon>
        <taxon>Bauhinia</taxon>
    </lineage>
</organism>
<evidence type="ECO:0000313" key="2">
    <source>
        <dbReference type="Proteomes" id="UP000828941"/>
    </source>
</evidence>
<evidence type="ECO:0000313" key="1">
    <source>
        <dbReference type="EMBL" id="KAI4346705.1"/>
    </source>
</evidence>
<proteinExistence type="predicted"/>
<dbReference type="EMBL" id="CM039429">
    <property type="protein sequence ID" value="KAI4346705.1"/>
    <property type="molecule type" value="Genomic_DNA"/>
</dbReference>
<keyword evidence="2" id="KW-1185">Reference proteome</keyword>
<gene>
    <name evidence="1" type="ORF">L6164_007578</name>
</gene>
<dbReference type="Proteomes" id="UP000828941">
    <property type="component" value="Chromosome 4"/>
</dbReference>
<sequence>MFPEYFKKSRSGGGLCVPGDDEVINMVESVVSFAVERLGDLLIEEAILLYGVSREVETLKTELKRMQCFLRDAERRQDEDERIQNWILEIRTIAFDAEDVIEIYALKVAHGRSTGTQNPLSKSKHLHKVGLEIKHIQSRISDLTRSLQTYGLNAIRDKEDSTFSIERQRQLRWSYSHILEEFIVGLDEDINQLVKWLVRQDKQRRVVYICGMGGLGKTTLAKKIYHHSTIRRHFEGFAWAYISQQCKKRDVWEGILLKLTSPSKEERDEILKMRDEELAKKLYKVQQEKECLIILDDIWSKEAWDILSPAFPSENTLSKIIFTSRNKDIALHVDPKGLLHEPSYLNEEESWALFHKKAFPGKDDPEFTYHSDMEKLGREMVGKCAGLPLAIIVLGGLLATKYALSEWERVLRYINSYLIRGEEHEKQSRLAEVLALSYHDLPYQLKPCFLYLSQFPEDSEIQTNKLIRLWVAEGIVSSQYEIQRDEAMEDVAERYLGNLISRCMVQVGQMGSTGRIKTCRLHDLMRDLCLSKARQESFLHITSVSQQNMMMDVSSSNHSGAKSAGAVRRLAVFLDQHVHQLIPFNQQGNQHLRSLLYFHEKKCRMESWKTIKGVFESYKLLRVLDLEGIKGLNGHSLPTEVGNLLWLKFLSLKRTRIQVLPSSLGNLENLQTLNLRTVAKVSWDSAVQIPNVLGKLKRLRHLYLPNWCGDIAANLQLGNLINLQTLVNFPANKCDVKEILQLSKLRKLVLNDPRHFQEFGEIFSPPDKKLKYLQSLSLKTDMLSFPENTVDVEKLVLGCPSLQKLHVEGRVQRLPELFPSQLAKLTLWGSRLVEDPMPTLEVLPNLKYLSGWEMFIGRKMVCSQNGFPQLKLLVLRGLPNLEEWIIESHAMPNLFRLGISDCNKLKTVPEGLKFVANLRELEIRWMSKCFKTRIASGGEDYYKVQHVPYIVFLN</sequence>
<protein>
    <submittedName>
        <fullName evidence="1">Uncharacterized protein</fullName>
    </submittedName>
</protein>
<comment type="caution">
    <text evidence="1">The sequence shown here is derived from an EMBL/GenBank/DDBJ whole genome shotgun (WGS) entry which is preliminary data.</text>
</comment>